<evidence type="ECO:0000313" key="13">
    <source>
        <dbReference type="EMBL" id="KAF5333007.1"/>
    </source>
</evidence>
<dbReference type="Pfam" id="PF17865">
    <property type="entry name" value="AAA_lid_5"/>
    <property type="match status" value="1"/>
</dbReference>
<evidence type="ECO:0000256" key="8">
    <source>
        <dbReference type="ARBA" id="ARBA00023186"/>
    </source>
</evidence>
<comment type="function">
    <text evidence="10">Nuclear chaperone required for maturation and nuclear export of pre-60S ribosome subunits.</text>
</comment>
<evidence type="ECO:0000256" key="11">
    <source>
        <dbReference type="SAM" id="MobiDB-lite"/>
    </source>
</evidence>
<evidence type="ECO:0000313" key="14">
    <source>
        <dbReference type="Proteomes" id="UP000559256"/>
    </source>
</evidence>
<dbReference type="SMART" id="SM00382">
    <property type="entry name" value="AAA"/>
    <property type="match status" value="6"/>
</dbReference>
<feature type="compositionally biased region" description="Low complexity" evidence="11">
    <location>
        <begin position="4487"/>
        <end position="4505"/>
    </location>
</feature>
<feature type="compositionally biased region" description="Basic and acidic residues" evidence="11">
    <location>
        <begin position="4226"/>
        <end position="4293"/>
    </location>
</feature>
<feature type="compositionally biased region" description="Basic and acidic residues" evidence="11">
    <location>
        <begin position="4307"/>
        <end position="4324"/>
    </location>
</feature>
<dbReference type="PIRSF" id="PIRSF010340">
    <property type="entry name" value="Midasin"/>
    <property type="match status" value="1"/>
</dbReference>
<name>A0A8H5C2Z0_9AGAR</name>
<dbReference type="InterPro" id="IPR012099">
    <property type="entry name" value="Midasin"/>
</dbReference>
<dbReference type="EMBL" id="JAACJM010000293">
    <property type="protein sequence ID" value="KAF5333007.1"/>
    <property type="molecule type" value="Genomic_DNA"/>
</dbReference>
<dbReference type="InterPro" id="IPR025662">
    <property type="entry name" value="Sigma_54_int_dom_ATP-bd_1"/>
</dbReference>
<dbReference type="InterPro" id="IPR003593">
    <property type="entry name" value="AAA+_ATPase"/>
</dbReference>
<reference evidence="13 14" key="1">
    <citation type="journal article" date="2020" name="ISME J.">
        <title>Uncovering the hidden diversity of litter-decomposition mechanisms in mushroom-forming fungi.</title>
        <authorList>
            <person name="Floudas D."/>
            <person name="Bentzer J."/>
            <person name="Ahren D."/>
            <person name="Johansson T."/>
            <person name="Persson P."/>
            <person name="Tunlid A."/>
        </authorList>
    </citation>
    <scope>NUCLEOTIDE SEQUENCE [LARGE SCALE GENOMIC DNA]</scope>
    <source>
        <strain evidence="13 14">CBS 291.85</strain>
    </source>
</reference>
<dbReference type="PROSITE" id="PS00675">
    <property type="entry name" value="SIGMA54_INTERACT_1"/>
    <property type="match status" value="1"/>
</dbReference>
<comment type="subcellular location">
    <subcellularLocation>
        <location evidence="1">Nucleus</location>
        <location evidence="1">Nucleolus</location>
    </subcellularLocation>
    <subcellularLocation>
        <location evidence="2">Nucleus</location>
        <location evidence="2">Nucleoplasm</location>
    </subcellularLocation>
</comment>
<feature type="compositionally biased region" description="Basic and acidic residues" evidence="11">
    <location>
        <begin position="4393"/>
        <end position="4404"/>
    </location>
</feature>
<proteinExistence type="inferred from homology"/>
<evidence type="ECO:0000256" key="7">
    <source>
        <dbReference type="ARBA" id="ARBA00022840"/>
    </source>
</evidence>
<feature type="region of interest" description="Disordered" evidence="11">
    <location>
        <begin position="4645"/>
        <end position="4669"/>
    </location>
</feature>
<comment type="similarity">
    <text evidence="3 10">Belongs to the midasin family.</text>
</comment>
<feature type="compositionally biased region" description="Acidic residues" evidence="11">
    <location>
        <begin position="4294"/>
        <end position="4306"/>
    </location>
</feature>
<evidence type="ECO:0000256" key="9">
    <source>
        <dbReference type="ARBA" id="ARBA00023242"/>
    </source>
</evidence>
<keyword evidence="8 10" id="KW-0143">Chaperone</keyword>
<dbReference type="GO" id="GO:0000055">
    <property type="term" value="P:ribosomal large subunit export from nucleus"/>
    <property type="evidence" value="ECO:0007669"/>
    <property type="project" value="TreeGrafter"/>
</dbReference>
<keyword evidence="14" id="KW-1185">Reference proteome</keyword>
<dbReference type="PANTHER" id="PTHR48103">
    <property type="entry name" value="MIDASIN-RELATED"/>
    <property type="match status" value="1"/>
</dbReference>
<dbReference type="InterPro" id="IPR040848">
    <property type="entry name" value="AAA_lid_7"/>
</dbReference>
<dbReference type="OrthoDB" id="5186at2759"/>
<dbReference type="GO" id="GO:0016887">
    <property type="term" value="F:ATP hydrolysis activity"/>
    <property type="evidence" value="ECO:0007669"/>
    <property type="project" value="InterPro"/>
</dbReference>
<dbReference type="InterPro" id="IPR011704">
    <property type="entry name" value="ATPase_dyneun-rel_AAA"/>
</dbReference>
<dbReference type="GO" id="GO:0000027">
    <property type="term" value="P:ribosomal large subunit assembly"/>
    <property type="evidence" value="ECO:0007669"/>
    <property type="project" value="InterPro"/>
</dbReference>
<keyword evidence="5" id="KW-0597">Phosphoprotein</keyword>
<gene>
    <name evidence="13" type="ORF">D9758_015177</name>
</gene>
<dbReference type="GO" id="GO:0005654">
    <property type="term" value="C:nucleoplasm"/>
    <property type="evidence" value="ECO:0007669"/>
    <property type="project" value="UniProtKB-SubCell"/>
</dbReference>
<feature type="compositionally biased region" description="Polar residues" evidence="11">
    <location>
        <begin position="4463"/>
        <end position="4480"/>
    </location>
</feature>
<dbReference type="FunFam" id="3.40.50.300:FF:000712">
    <property type="entry name" value="Midasin"/>
    <property type="match status" value="1"/>
</dbReference>
<evidence type="ECO:0000259" key="12">
    <source>
        <dbReference type="PROSITE" id="PS50234"/>
    </source>
</evidence>
<feature type="compositionally biased region" description="Basic and acidic residues" evidence="11">
    <location>
        <begin position="4564"/>
        <end position="4573"/>
    </location>
</feature>
<dbReference type="SUPFAM" id="SSF53300">
    <property type="entry name" value="vWA-like"/>
    <property type="match status" value="1"/>
</dbReference>
<feature type="region of interest" description="Disordered" evidence="11">
    <location>
        <begin position="4114"/>
        <end position="4607"/>
    </location>
</feature>
<feature type="compositionally biased region" description="Acidic residues" evidence="11">
    <location>
        <begin position="4174"/>
        <end position="4220"/>
    </location>
</feature>
<dbReference type="InterPro" id="IPR002035">
    <property type="entry name" value="VWF_A"/>
</dbReference>
<feature type="domain" description="VWFA" evidence="12">
    <location>
        <begin position="4771"/>
        <end position="4994"/>
    </location>
</feature>
<dbReference type="Proteomes" id="UP000559256">
    <property type="component" value="Unassembled WGS sequence"/>
</dbReference>
<dbReference type="InterPro" id="IPR036465">
    <property type="entry name" value="vWFA_dom_sf"/>
</dbReference>
<dbReference type="Gene3D" id="3.40.50.300">
    <property type="entry name" value="P-loop containing nucleotide triphosphate hydrolases"/>
    <property type="match status" value="6"/>
</dbReference>
<dbReference type="PANTHER" id="PTHR48103:SF2">
    <property type="entry name" value="MIDASIN"/>
    <property type="match status" value="1"/>
</dbReference>
<dbReference type="GO" id="GO:0030687">
    <property type="term" value="C:preribosome, large subunit precursor"/>
    <property type="evidence" value="ECO:0007669"/>
    <property type="project" value="TreeGrafter"/>
</dbReference>
<evidence type="ECO:0000256" key="2">
    <source>
        <dbReference type="ARBA" id="ARBA00004642"/>
    </source>
</evidence>
<dbReference type="InterPro" id="IPR041190">
    <property type="entry name" value="Midasin_AAA_lid_5"/>
</dbReference>
<dbReference type="InterPro" id="IPR027417">
    <property type="entry name" value="P-loop_NTPase"/>
</dbReference>
<dbReference type="Pfam" id="PF07728">
    <property type="entry name" value="AAA_5"/>
    <property type="match status" value="8"/>
</dbReference>
<keyword evidence="6 10" id="KW-0547">Nucleotide-binding</keyword>
<dbReference type="SUPFAM" id="SSF52540">
    <property type="entry name" value="P-loop containing nucleoside triphosphate hydrolases"/>
    <property type="match status" value="6"/>
</dbReference>
<feature type="region of interest" description="Disordered" evidence="11">
    <location>
        <begin position="4619"/>
        <end position="4638"/>
    </location>
</feature>
<protein>
    <recommendedName>
        <fullName evidence="4 10">Midasin</fullName>
    </recommendedName>
</protein>
<evidence type="ECO:0000256" key="10">
    <source>
        <dbReference type="PIRNR" id="PIRNR010340"/>
    </source>
</evidence>
<sequence>MASTSSEGFHDPLTFNLHGQTKLLLSSLSPHDPYFAAISSSKSTTQLLVVLSQILSTPAYTLHAANIFRPILLDLCARWIERSDVSEDEFVALCLLVEVHEELFPILYRTFSKPSWTKGPLQNASNADSTRIHRLLLTYYRILQINRELPSLLFWSLAPLTLLISNEHSDNATKLMAIRCYALQCGMGEAERNKWEAEVVGDVAVVDCPLDYGVKLDGTENKTDGWLLPVVEYQRVREARNKLVSEPMDYYTRGEEDVHLVIAPGDLCPLVANIHGVFLLRNSLSKISSPLVHTPTTANTLRFLALHLSLRLPTLLTSPPSSGKSLYLSHLAQTLHSDVPNQLIYIHLADTSLDPRSLLGSYISSPTQPGTFEWKEGVLVKAMREGRWVIFKDIDRGSNEVLGLIKPLVESLGLGNWIGGRASLEVAGRGKVVAADGFAIFATRSVMPSRNVFPNPTFFGAHKFHEMTVSSPSLDELKMIIDARFPRLAGTAAVGLIKLWDALRALGSTASTRDVGLQELERLCTRVERLLPAHQQPMDISMDTPTPLPAVFPNITLREQILLASRDVFGGGGVLTNAARTHVASVIAIVGEQLGLEEERREWLLTSFVPDFEMEKDVNGHVTAVRAGLTRLLVKDTKMEIAPTASRPFAMHRPATLLTSRIATAISLSEPVLLTGETGTGKTSVVTHLAHTLRQPLISLNLSHQTESSDLIGGFKPVDARIPATALQERFLELFGEMFSRKKNEKFEEETRKAVAQGKWKRAGGLWKESIRLAKDRIKSKLKEGENDKQLEELDSQTPRKRRKVIDLSSLNISGLQWSSFEHDVDDFNAQHVHGGGKFAFGFVEGPLVKALRSGDWILLDEINLASPETLECVSSILHSPSASITLTEQGSLEPVPRHPNFRLFACMNPATDVGKKDLPPNIRSRFTEIDVPPPDADRDTLLSIVTQYIGPLAVGDKGVIMDVSDYYLSVKQLSESRKIADGSNHRPHFSMRTLARALTFASDIASTYGLRRAIWEGCLMAFTMVLDVPSAELVMGLAQKHLLAGVKNPSSLLSREPSIPHGRSPEEFVKFGPFYLEKGPLPPDPVDDYIITPSVETKLIDLARIILTRRFPVLIEGPTSSGKTSSIEYLAKRTGHRFVRINNHEHTDIQEYLGSYVPDPITGKLVFSDGLLVRALRNGDWIVLDELNLAPTDVLEALNRLLDDNRELVIPETGEIVKPHHHFMLFAAQNPPGLYAGRKILSRAFRNRFLEVHFEDVPEAELETILCQRCQIAPSYGKKIVSVFRELQKRRQFSRVFESKQGFATLRDLFRWAGRDAVGYQELADNGYMLLAERARREDDKAAVKEVIETIMGVRIDDNALYTLRNPQVDFPSFLGCPVPSSSDLVWTKAMQRLFILVSRALRFNEPVLLVGETGCGKTSVCQVFAQATQQQLLALNCHQNTETADLIGGLRPVRDRRSLEADILRDVVPLLEELGMSLEARDMDVLATQIITALRSPSLQEQHRSRLSALQHKMARFKSIFEWHDGPLVEAMRHGDVFLLDEISLADDSVLERLNSVLEPSRSLVLAEKGGSDPQQSLIHAEDSFKLVATMNPGGDYGKKELSPALRNRFTEIWVPAVDNRADLQLIVDSMWRHEALRSYTSRMLDFVDTLVDLAVDRSFINLRDILAWVSFSNAVYDSSTTCNITPDEIFHHAAHMTYLDGLGSAPSLTSYSQSALQALKEKAVSYLQNLVPVDESRSSLPLYDSFTHFQLGSFAIPRGPYESFNQAFNFEAPTTHNNAMRVIRACQLGKPILLEGSPGVGKTSLITALAKASGNVLCRINLSDQTDLIDLFGSDLPVEGGGPGEFAWKDGEFLRAMQEGRWVLLDEMNLAPQAVLEGLNAVLDHRGSVYIPELGRTFIKHPTFRIFAAQNPLNQGGGRKGLPKSFVNRFTKVYVDHLSPEDLLLVCRHLHPDISEDILLGMISFNSSLNEAVSVQRSFGREGTPWEFNLRDVLRWGKLLLSTHPSLHPVEHLRNVYLHRFRSREDRTRAQILFDNFFSSSVDLSKNPSWSISPSEICVGHFHVERNDMLPSRRSRRILKTQLSALEAAGCCITESWLAIITGAKNSGKTDLVRLLAGLTGNNLREISVNGATDTMDILGGFEQVDARSRVISIAEDLLCVVDQAYRSRHFSAIRSLEPYCLLRQGIASKPLHGLVELVLGVLHSLDEAQLPELSSLRSRLDNVVNQADKLGHFEWVDGPLVRALKEGGWLLLDGANLCSPSVLDRLNSLCEQDGFLTLGERGYVNGEVQVLYPHGSFRLFMTVDPQYGELSRAMRNRGIEIALLPNSSEDDASILRDYHRLAADVSSTLSVIAYSAIGRGLKSLSSELSVSSHTSGRALDHYSQLAALVDHAPMVLRPFNRPEEAAYHFITRSIIPMSIPLFLRLLSLTESNDASMVSMCSTLFSRATSAISKMRSNYSCRSVSLDRISAQCIDFFLNREFSTSSSLSQFHLGILKVLQLVVALSIDDTSQHSSVHFHDSKGSGGNDRLSRARTAIVSLIKEVNFAATSILEDVDDGAPLEELISHLSSASDLLKYVAHLRNARGATLDFSAVKVITEWVEDAARALSPRHPSVQLCAIAVKEVASPSTGLGLAELWSAFSRNLGSEIRLEIEKMDMLAANRTFEMRGQILNLMAMRSLPRGFTEKGPTEALMEVLESTIQNDEDTSRIYDSTALFMSSMVAQLGFLACIRSEISEETRKSTQELIASVCRYPNASLGRVVPYQQLLWLSETDRDASVIRNQLRIQWMKDLWCDNGCGPEILLSPSLLHSTLVVWNWADQSLSSLTEYEMTVHTQMRFVLLGCERDASRIDQLRSLLFESVVKIASCFVTDLPPVLEGSRSPEILAFCKSITHPILSPIFTSHLHPLLEGPADDVTRMGLAWMAVARILLELFVPDVPVDPSSVQDCTSRFWQGEETSISAQISLHLRLEEVATGNIDNEVITYLRSCLADVVQHIRRLPATSGQIRDISRLHMFWSEVSQFQRHVVAPSKIEGVLRSLESGDISAFQREEVTQKSIQGFLQRLQSVYPEFSDIVLPIEYALLHLQLGLRILKQAVPNVETSAGFPLTAFPSARSSDSLALGVHRGPSDDVKAFQHVLLSAAALSFNKAMGVSVESQILQVETTYEQALRLWLIDQARDEEREKASQSLYRNTQVSHDAVTDAEIEEREFKEMFPSFEAVLSIEGENKTTTKGSSSRLVSPDEMDQFLRIHTCLLSESSSKDVFSTFHEVRLQSVTSYLQSGKDNLASTLDFSSLPLQLSLLHDRQSEISTRCGSALLYNFYADANVCEARKGATVVQALKERLEVLIQEWPDQMVLQHLRDRCSSFLTLGLHSPVAKVLSAVEQLLLQTEDWEMYANRENTLKIHRSAITDLIVQWRRLELSCWQGLLDTQALAFEAGVSRWWFQLYDSLVRGSLDAWHRDPDSSSTYLDSLLPLLDDFIRSSPLGQFRSRMSLLQTFAAYCAHLAAVKPDPVRRLLARIRFIVHNTFSHFSLYSEALASHLSSQRSALESEVRNLIKLASWKDINVHALKQSAQQTHHRLYKIVKKLRDVLRQPVSDRLSPISADVSETEPLNLNFDSTQTPSSGMEFPLLPREQQIPQHLLNLGRTFTRFQELAFKQILPSMYSRTPQLVDDLAIQMIVSSKDLASVPIPSTLPADKKEKQVKALLSRKRKAWSDLLKELKKAGFAAKLKPEVLSRNESMRWVREQPVIDVQLESYVRGEVYFHRLTSMLPTLRDSLSTHHADLTTRELQRGIMFLESGFALAVDARSRLARFARTCAQLDDVLVRLRHLSLSSGIHSAGSKALQQVITIKDALSKLLHAFTEVRSAIQQISGIDVDLPVNRKVVDGIDGAVTSSSDLCKSLSSIINRMGQSSYSVLLHEEYQLVLEVEHYLRQVPESILSWSTLDGRLKPHLLSVHDWLQSTTPKCFTKHDETSSSSQTNSDDVIDVCLASVQTLVTKCSEAPGESEEDRDNYIKDDCHSVCELTTLLRVDHLVDRLNDLLALFAASQTDHVPRIQRILPFLEIYSQLVETQLKSHAYWAKGLFKLNYVLCSILQTLCRQGFCKPPDAEQDGEGGEGVAEMTDGVGMGEGSGNENVSKDIQEESQVEGLQSDDAKDDQSHENKDDDAIEMDQDFGGEMEDVLDDGEEQEGDDDDKDEDEDEDPEEQLGDLDASDPAAVDEKFWGDEKGPENSNDPEQKTNEDRSEESKGDSDVVAKEGKEKSKEKEKKKEEGEGKEDENAPPKEAETEDLPDEDGPEPDPDHPEASGAPMDEHVPDADTLELPDDMNLGGEENAMEIDDTKDDDDLEDIGPELEPEGVDEDRMEEDRPDREESSGETQNPEEPQAEPKEEEVHASGEAEGDEDENEEPQEDRTAVAEPDVSNGDGAPTSDKQPDPNSTESGEGGEAGASTGMAGQTSVEQENSELQDQTSSLEPHPQNDSSDPSQAAGSAAAGFQQGPQPPPQSSDTQLANNPLRSIGDAMKEVQQRFNEILNGENRDVPREQAGNTEQPSQVEYIRPEDTDHDMQALGPAEEEQVASLNQLKLLDDEEEAEDGSAPMDVDMEPPEVISHELPPHQHSMPETDKTAKAEGEDIQGAVTRRDQPSSTLQDSAIAHNADGPKADVTVEEPEDVEAELRTWQAAGLPESGATQIWHRYESLTHDLAYALCEQLRLILEPTLATRLKGDYRTGKRLNMKKIIPYIASDYTKDKIWLRRTRPSQREYQVLIALDDSRSMAESHSVHLAYQTLALVSKALSRLEAGDIGIAKFGETVDLLHGFEGAPFSDQAGAEVMRAFRFNQKATNVLSLVDTSLRVLEAARERRAMSSNTAADLWQLEIIISDGMCQDHEKLQAVLRKAEEQRVMIVFIIIDSLHSATLGTSSKQGAGAVQGSILSMEKAEFKNVNGKMELQLQRYLDSFPFEYYVVLRNVEALPEVLSATLKQFFERISEE</sequence>
<feature type="compositionally biased region" description="Acidic residues" evidence="11">
    <location>
        <begin position="4406"/>
        <end position="4417"/>
    </location>
</feature>
<keyword evidence="9 10" id="KW-0539">Nucleus</keyword>
<evidence type="ECO:0000256" key="3">
    <source>
        <dbReference type="ARBA" id="ARBA00007188"/>
    </source>
</evidence>
<organism evidence="13 14">
    <name type="scientific">Tetrapyrgos nigripes</name>
    <dbReference type="NCBI Taxonomy" id="182062"/>
    <lineage>
        <taxon>Eukaryota</taxon>
        <taxon>Fungi</taxon>
        <taxon>Dikarya</taxon>
        <taxon>Basidiomycota</taxon>
        <taxon>Agaricomycotina</taxon>
        <taxon>Agaricomycetes</taxon>
        <taxon>Agaricomycetidae</taxon>
        <taxon>Agaricales</taxon>
        <taxon>Marasmiineae</taxon>
        <taxon>Marasmiaceae</taxon>
        <taxon>Tetrapyrgos</taxon>
    </lineage>
</organism>
<evidence type="ECO:0000256" key="4">
    <source>
        <dbReference type="ARBA" id="ARBA00017143"/>
    </source>
</evidence>
<accession>A0A8H5C2Z0</accession>
<feature type="compositionally biased region" description="Basic and acidic residues" evidence="11">
    <location>
        <begin position="4160"/>
        <end position="4173"/>
    </location>
</feature>
<dbReference type="PROSITE" id="PS50234">
    <property type="entry name" value="VWFA"/>
    <property type="match status" value="1"/>
</dbReference>
<evidence type="ECO:0000256" key="5">
    <source>
        <dbReference type="ARBA" id="ARBA00022553"/>
    </source>
</evidence>
<dbReference type="FunFam" id="3.40.50.300:FF:001368">
    <property type="entry name" value="Midasin"/>
    <property type="match status" value="1"/>
</dbReference>
<feature type="compositionally biased region" description="Basic and acidic residues" evidence="11">
    <location>
        <begin position="4372"/>
        <end position="4381"/>
    </location>
</feature>
<comment type="caution">
    <text evidence="13">The sequence shown here is derived from an EMBL/GenBank/DDBJ whole genome shotgun (WGS) entry which is preliminary data.</text>
</comment>
<dbReference type="GO" id="GO:0005524">
    <property type="term" value="F:ATP binding"/>
    <property type="evidence" value="ECO:0007669"/>
    <property type="project" value="UniProtKB-KW"/>
</dbReference>
<feature type="compositionally biased region" description="Acidic residues" evidence="11">
    <location>
        <begin position="4341"/>
        <end position="4371"/>
    </location>
</feature>
<dbReference type="Pfam" id="PF17867">
    <property type="entry name" value="AAA_lid_7"/>
    <property type="match status" value="3"/>
</dbReference>
<dbReference type="FunFam" id="3.40.50.300:FF:000142">
    <property type="entry name" value="Midasin"/>
    <property type="match status" value="1"/>
</dbReference>
<evidence type="ECO:0000256" key="1">
    <source>
        <dbReference type="ARBA" id="ARBA00004604"/>
    </source>
</evidence>
<keyword evidence="7 10" id="KW-0067">ATP-binding</keyword>
<evidence type="ECO:0000256" key="6">
    <source>
        <dbReference type="ARBA" id="ARBA00022741"/>
    </source>
</evidence>
<dbReference type="GO" id="GO:0005730">
    <property type="term" value="C:nucleolus"/>
    <property type="evidence" value="ECO:0007669"/>
    <property type="project" value="UniProtKB-SubCell"/>
</dbReference>
<dbReference type="CDD" id="cd00009">
    <property type="entry name" value="AAA"/>
    <property type="match status" value="2"/>
</dbReference>